<name>A0A059CDI6_EUCGR</name>
<protein>
    <submittedName>
        <fullName evidence="1">Uncharacterized protein</fullName>
    </submittedName>
</protein>
<reference evidence="1" key="1">
    <citation type="submission" date="2013-07" db="EMBL/GenBank/DDBJ databases">
        <title>The genome of Eucalyptus grandis.</title>
        <authorList>
            <person name="Schmutz J."/>
            <person name="Hayes R."/>
            <person name="Myburg A."/>
            <person name="Tuskan G."/>
            <person name="Grattapaglia D."/>
            <person name="Rokhsar D.S."/>
        </authorList>
    </citation>
    <scope>NUCLEOTIDE SEQUENCE</scope>
    <source>
        <tissue evidence="1">Leaf extractions</tissue>
    </source>
</reference>
<dbReference type="Gramene" id="KCW75975">
    <property type="protein sequence ID" value="KCW75975"/>
    <property type="gene ID" value="EUGRSUZ_D00341"/>
</dbReference>
<evidence type="ECO:0000313" key="1">
    <source>
        <dbReference type="EMBL" id="KCW75975.1"/>
    </source>
</evidence>
<accession>A0A059CDI6</accession>
<organism evidence="1">
    <name type="scientific">Eucalyptus grandis</name>
    <name type="common">Flooded gum</name>
    <dbReference type="NCBI Taxonomy" id="71139"/>
    <lineage>
        <taxon>Eukaryota</taxon>
        <taxon>Viridiplantae</taxon>
        <taxon>Streptophyta</taxon>
        <taxon>Embryophyta</taxon>
        <taxon>Tracheophyta</taxon>
        <taxon>Spermatophyta</taxon>
        <taxon>Magnoliopsida</taxon>
        <taxon>eudicotyledons</taxon>
        <taxon>Gunneridae</taxon>
        <taxon>Pentapetalae</taxon>
        <taxon>rosids</taxon>
        <taxon>malvids</taxon>
        <taxon>Myrtales</taxon>
        <taxon>Myrtaceae</taxon>
        <taxon>Myrtoideae</taxon>
        <taxon>Eucalypteae</taxon>
        <taxon>Eucalyptus</taxon>
    </lineage>
</organism>
<gene>
    <name evidence="1" type="ORF">EUGRSUZ_D00341</name>
</gene>
<dbReference type="EMBL" id="KK198756">
    <property type="protein sequence ID" value="KCW75975.1"/>
    <property type="molecule type" value="Genomic_DNA"/>
</dbReference>
<proteinExistence type="predicted"/>
<sequence>MEDCSLLCSHFAVQISLTNYACWTPVRLFFLSSHDFLPLCTRKKSESRSISRPLHFGRVLTLFYAHKLFSRQVIYPMSARYLSSRCIFMSL</sequence>
<dbReference type="AlphaFoldDB" id="A0A059CDI6"/>
<dbReference type="InParanoid" id="A0A059CDI6"/>